<evidence type="ECO:0000313" key="4">
    <source>
        <dbReference type="Proteomes" id="UP000664521"/>
    </source>
</evidence>
<dbReference type="OrthoDB" id="3246050at2759"/>
<dbReference type="Proteomes" id="UP000664521">
    <property type="component" value="Unassembled WGS sequence"/>
</dbReference>
<reference evidence="3" key="1">
    <citation type="submission" date="2021-03" db="EMBL/GenBank/DDBJ databases">
        <authorList>
            <person name="Tagirdzhanova G."/>
        </authorList>
    </citation>
    <scope>NUCLEOTIDE SEQUENCE</scope>
</reference>
<dbReference type="AlphaFoldDB" id="A0A8H3EHA9"/>
<sequence length="293" mass="32387">MSKRSVFTTVTALDAGITRETVLQTLHDHIEMIDLNPLVIERHPIKPPSTASPEEFHCQWYQLTDQVQYLPGGLVQGKVSYNAGLDIKGKWTLGGSLPGEPKEAPELGLGVPKNGLWLREDVDMRCNILMLSFVKKTLKKAHSTLVARLVEKAHLIEAQAQNDTLSVLDARQDGSPQVCGTGLRPGYQSGPYSDTSSLRSSRMSQSPHVSHQFSTPLVSPSYQNVDPAYRDARDIHHNLPPPDLADASDLPVQPQLSYAMELPAEIPSHVSKVQNSTSTVHHELPARFFDKYD</sequence>
<dbReference type="PANTHER" id="PTHR38117">
    <property type="entry name" value="NACHT AND WD40 DOMAIN PROTEIN"/>
    <property type="match status" value="1"/>
</dbReference>
<evidence type="ECO:0000256" key="1">
    <source>
        <dbReference type="SAM" id="MobiDB-lite"/>
    </source>
</evidence>
<keyword evidence="4" id="KW-1185">Reference proteome</keyword>
<dbReference type="Pfam" id="PF23155">
    <property type="entry name" value="DUF7053"/>
    <property type="match status" value="1"/>
</dbReference>
<proteinExistence type="predicted"/>
<comment type="caution">
    <text evidence="3">The sequence shown here is derived from an EMBL/GenBank/DDBJ whole genome shotgun (WGS) entry which is preliminary data.</text>
</comment>
<feature type="compositionally biased region" description="Low complexity" evidence="1">
    <location>
        <begin position="193"/>
        <end position="206"/>
    </location>
</feature>
<evidence type="ECO:0000313" key="3">
    <source>
        <dbReference type="EMBL" id="CAF9904573.1"/>
    </source>
</evidence>
<organism evidence="3 4">
    <name type="scientific">Heterodermia speciosa</name>
    <dbReference type="NCBI Taxonomy" id="116794"/>
    <lineage>
        <taxon>Eukaryota</taxon>
        <taxon>Fungi</taxon>
        <taxon>Dikarya</taxon>
        <taxon>Ascomycota</taxon>
        <taxon>Pezizomycotina</taxon>
        <taxon>Lecanoromycetes</taxon>
        <taxon>OSLEUM clade</taxon>
        <taxon>Lecanoromycetidae</taxon>
        <taxon>Caliciales</taxon>
        <taxon>Physciaceae</taxon>
        <taxon>Heterodermia</taxon>
    </lineage>
</organism>
<name>A0A8H3EHA9_9LECA</name>
<feature type="compositionally biased region" description="Polar residues" evidence="1">
    <location>
        <begin position="207"/>
        <end position="217"/>
    </location>
</feature>
<feature type="region of interest" description="Disordered" evidence="1">
    <location>
        <begin position="176"/>
        <end position="217"/>
    </location>
</feature>
<gene>
    <name evidence="3" type="ORF">HETSPECPRED_004723</name>
</gene>
<evidence type="ECO:0000259" key="2">
    <source>
        <dbReference type="Pfam" id="PF23155"/>
    </source>
</evidence>
<protein>
    <recommendedName>
        <fullName evidence="2">DUF7053 domain-containing protein</fullName>
    </recommendedName>
</protein>
<dbReference type="PANTHER" id="PTHR38117:SF2">
    <property type="entry name" value="NACHT AND WD40 DOMAIN PROTEIN"/>
    <property type="match status" value="1"/>
</dbReference>
<accession>A0A8H3EHA9</accession>
<dbReference type="InterPro" id="IPR055481">
    <property type="entry name" value="DUF7053"/>
</dbReference>
<dbReference type="EMBL" id="CAJPDS010000003">
    <property type="protein sequence ID" value="CAF9904573.1"/>
    <property type="molecule type" value="Genomic_DNA"/>
</dbReference>
<feature type="domain" description="DUF7053" evidence="2">
    <location>
        <begin position="2"/>
        <end position="154"/>
    </location>
</feature>